<reference evidence="2 3" key="1">
    <citation type="submission" date="2015-09" db="EMBL/GenBank/DDBJ databases">
        <authorList>
            <consortium name="Pathogen Informatics"/>
        </authorList>
    </citation>
    <scope>NUCLEOTIDE SEQUENCE [LARGE SCALE GENOMIC DNA]</scope>
    <source>
        <strain evidence="2 3">2789STDY5608823</strain>
    </source>
</reference>
<evidence type="ECO:0000313" key="3">
    <source>
        <dbReference type="Proteomes" id="UP000095468"/>
    </source>
</evidence>
<dbReference type="AlphaFoldDB" id="A0A174BAZ3"/>
<proteinExistence type="predicted"/>
<feature type="region of interest" description="Disordered" evidence="1">
    <location>
        <begin position="1"/>
        <end position="36"/>
    </location>
</feature>
<name>A0A174BAZ3_9ACTN</name>
<feature type="compositionally biased region" description="Polar residues" evidence="1">
    <location>
        <begin position="20"/>
        <end position="36"/>
    </location>
</feature>
<gene>
    <name evidence="2" type="ORF">ERS852381_00893</name>
</gene>
<sequence length="36" mass="3710">MRTAESVVFTPCPPGPVARNTCTSQSRANSSADISA</sequence>
<dbReference type="Proteomes" id="UP000095468">
    <property type="component" value="Unassembled WGS sequence"/>
</dbReference>
<dbReference type="EMBL" id="CYYP01000006">
    <property type="protein sequence ID" value="CUN96890.1"/>
    <property type="molecule type" value="Genomic_DNA"/>
</dbReference>
<evidence type="ECO:0000256" key="1">
    <source>
        <dbReference type="SAM" id="MobiDB-lite"/>
    </source>
</evidence>
<dbReference type="PaxDb" id="74426-ERS852399_00330"/>
<protein>
    <submittedName>
        <fullName evidence="2">Uncharacterized protein</fullName>
    </submittedName>
</protein>
<accession>A0A174BAZ3</accession>
<organism evidence="2 3">
    <name type="scientific">Collinsella aerofaciens</name>
    <dbReference type="NCBI Taxonomy" id="74426"/>
    <lineage>
        <taxon>Bacteria</taxon>
        <taxon>Bacillati</taxon>
        <taxon>Actinomycetota</taxon>
        <taxon>Coriobacteriia</taxon>
        <taxon>Coriobacteriales</taxon>
        <taxon>Coriobacteriaceae</taxon>
        <taxon>Collinsella</taxon>
    </lineage>
</organism>
<evidence type="ECO:0000313" key="2">
    <source>
        <dbReference type="EMBL" id="CUN96890.1"/>
    </source>
</evidence>